<dbReference type="VEuPathDB" id="AmoebaDB:DDB_G0270258"/>
<proteinExistence type="predicted"/>
<organism evidence="2 3">
    <name type="scientific">Dictyostelium discoideum</name>
    <name type="common">Social amoeba</name>
    <dbReference type="NCBI Taxonomy" id="44689"/>
    <lineage>
        <taxon>Eukaryota</taxon>
        <taxon>Amoebozoa</taxon>
        <taxon>Evosea</taxon>
        <taxon>Eumycetozoa</taxon>
        <taxon>Dictyostelia</taxon>
        <taxon>Dictyosteliales</taxon>
        <taxon>Dictyosteliaceae</taxon>
        <taxon>Dictyostelium</taxon>
    </lineage>
</organism>
<dbReference type="eggNOG" id="ENOG502RHYC">
    <property type="taxonomic scope" value="Eukaryota"/>
</dbReference>
<keyword evidence="3" id="KW-1185">Reference proteome</keyword>
<dbReference type="dictyBase" id="DDB_G0270258"/>
<dbReference type="InParanoid" id="Q55C25"/>
<accession>Q55C25</accession>
<dbReference type="Proteomes" id="UP000002195">
    <property type="component" value="Unassembled WGS sequence"/>
</dbReference>
<dbReference type="GeneID" id="8617628"/>
<protein>
    <submittedName>
        <fullName evidence="2">Uncharacterized protein</fullName>
    </submittedName>
</protein>
<dbReference type="RefSeq" id="XP_646656.1">
    <property type="nucleotide sequence ID" value="XM_641564.1"/>
</dbReference>
<sequence>MENLDNGTNSNNGNKVSVRFIIDRKHQFVCLLEKEMTFKKVEDYLILNKPKELFSNEIENSKNKEEEETNFKFLYSGKLFNYKQTINDLIKTQNKYPLNCQLVLVKKKQQQQQQQHSTNNNNNNNISNTANNNIEIHFHGCFFDYDEFQQIDSIFTKNEKKNENNNNKNENSFISLQFLNQFLHSYWEYLIQRQPDLIQPSSNRNFPTEKLSLILRNVLKVPSLNSETSINRDQFRIIFYLFTSNSETTICPNGTYNIILKMIEQYHPTIIEEYSENNNNNNNNNSNENNNNIPFNIEEFNKIFKLVLSIQQQTNSNINNSNQNENENENENDQPLLSCKNIELLFYLYTANIVLKKKEREREEREKEKEKGKNKENKNVTVPTL</sequence>
<dbReference type="AlphaFoldDB" id="Q55C25"/>
<reference evidence="2 3" key="1">
    <citation type="journal article" date="2005" name="Nature">
        <title>The genome of the social amoeba Dictyostelium discoideum.</title>
        <authorList>
            <consortium name="The Dictyostelium discoideum Sequencing Consortium"/>
            <person name="Eichinger L."/>
            <person name="Pachebat J.A."/>
            <person name="Glockner G."/>
            <person name="Rajandream M.A."/>
            <person name="Sucgang R."/>
            <person name="Berriman M."/>
            <person name="Song J."/>
            <person name="Olsen R."/>
            <person name="Szafranski K."/>
            <person name="Xu Q."/>
            <person name="Tunggal B."/>
            <person name="Kummerfeld S."/>
            <person name="Madera M."/>
            <person name="Konfortov B.A."/>
            <person name="Rivero F."/>
            <person name="Bankier A.T."/>
            <person name="Lehmann R."/>
            <person name="Hamlin N."/>
            <person name="Davies R."/>
            <person name="Gaudet P."/>
            <person name="Fey P."/>
            <person name="Pilcher K."/>
            <person name="Chen G."/>
            <person name="Saunders D."/>
            <person name="Sodergren E."/>
            <person name="Davis P."/>
            <person name="Kerhornou A."/>
            <person name="Nie X."/>
            <person name="Hall N."/>
            <person name="Anjard C."/>
            <person name="Hemphill L."/>
            <person name="Bason N."/>
            <person name="Farbrother P."/>
            <person name="Desany B."/>
            <person name="Just E."/>
            <person name="Morio T."/>
            <person name="Rost R."/>
            <person name="Churcher C."/>
            <person name="Cooper J."/>
            <person name="Haydock S."/>
            <person name="van Driessche N."/>
            <person name="Cronin A."/>
            <person name="Goodhead I."/>
            <person name="Muzny D."/>
            <person name="Mourier T."/>
            <person name="Pain A."/>
            <person name="Lu M."/>
            <person name="Harper D."/>
            <person name="Lindsay R."/>
            <person name="Hauser H."/>
            <person name="James K."/>
            <person name="Quiles M."/>
            <person name="Madan Babu M."/>
            <person name="Saito T."/>
            <person name="Buchrieser C."/>
            <person name="Wardroper A."/>
            <person name="Felder M."/>
            <person name="Thangavelu M."/>
            <person name="Johnson D."/>
            <person name="Knights A."/>
            <person name="Loulseged H."/>
            <person name="Mungall K."/>
            <person name="Oliver K."/>
            <person name="Price C."/>
            <person name="Quail M.A."/>
            <person name="Urushihara H."/>
            <person name="Hernandez J."/>
            <person name="Rabbinowitsch E."/>
            <person name="Steffen D."/>
            <person name="Sanders M."/>
            <person name="Ma J."/>
            <person name="Kohara Y."/>
            <person name="Sharp S."/>
            <person name="Simmonds M."/>
            <person name="Spiegler S."/>
            <person name="Tivey A."/>
            <person name="Sugano S."/>
            <person name="White B."/>
            <person name="Walker D."/>
            <person name="Woodward J."/>
            <person name="Winckler T."/>
            <person name="Tanaka Y."/>
            <person name="Shaulsky G."/>
            <person name="Schleicher M."/>
            <person name="Weinstock G."/>
            <person name="Rosenthal A."/>
            <person name="Cox E.C."/>
            <person name="Chisholm R.L."/>
            <person name="Gibbs R."/>
            <person name="Loomis W.F."/>
            <person name="Platzer M."/>
            <person name="Kay R.R."/>
            <person name="Williams J."/>
            <person name="Dear P.H."/>
            <person name="Noegel A.A."/>
            <person name="Barrell B."/>
            <person name="Kuspa A."/>
        </authorList>
    </citation>
    <scope>NUCLEOTIDE SEQUENCE [LARGE SCALE GENOMIC DNA]</scope>
    <source>
        <strain evidence="2 3">AX4</strain>
    </source>
</reference>
<feature type="region of interest" description="Disordered" evidence="1">
    <location>
        <begin position="357"/>
        <end position="385"/>
    </location>
</feature>
<dbReference type="PaxDb" id="44689-DDB0190919"/>
<dbReference type="OMA" id="NSETTIC"/>
<dbReference type="EMBL" id="AAFI02000005">
    <property type="protein sequence ID" value="EAL72479.1"/>
    <property type="molecule type" value="Genomic_DNA"/>
</dbReference>
<gene>
    <name evidence="2" type="ORF">DDB_G0270258</name>
</gene>
<dbReference type="HOGENOM" id="CLU_718503_0_0_1"/>
<dbReference type="KEGG" id="ddi:DDB_G0270258"/>
<name>Q55C25_DICDI</name>
<feature type="compositionally biased region" description="Basic and acidic residues" evidence="1">
    <location>
        <begin position="357"/>
        <end position="378"/>
    </location>
</feature>
<evidence type="ECO:0000256" key="1">
    <source>
        <dbReference type="SAM" id="MobiDB-lite"/>
    </source>
</evidence>
<comment type="caution">
    <text evidence="2">The sequence shown here is derived from an EMBL/GenBank/DDBJ whole genome shotgun (WGS) entry which is preliminary data.</text>
</comment>
<evidence type="ECO:0000313" key="2">
    <source>
        <dbReference type="EMBL" id="EAL72479.1"/>
    </source>
</evidence>
<evidence type="ECO:0000313" key="3">
    <source>
        <dbReference type="Proteomes" id="UP000002195"/>
    </source>
</evidence>